<dbReference type="InterPro" id="IPR020846">
    <property type="entry name" value="MFS_dom"/>
</dbReference>
<dbReference type="KEGG" id="psco:LY89DRAFT_690174"/>
<dbReference type="RefSeq" id="XP_018064118.1">
    <property type="nucleotide sequence ID" value="XM_018216046.1"/>
</dbReference>
<evidence type="ECO:0000256" key="3">
    <source>
        <dbReference type="SAM" id="Phobius"/>
    </source>
</evidence>
<evidence type="ECO:0000259" key="4">
    <source>
        <dbReference type="PROSITE" id="PS50850"/>
    </source>
</evidence>
<feature type="transmembrane region" description="Helical" evidence="3">
    <location>
        <begin position="207"/>
        <end position="226"/>
    </location>
</feature>
<dbReference type="GeneID" id="28825772"/>
<sequence>MNSFGVFQTYYESLLPDSSPSAISWIGSIQVFLLRFVGVITGPLHDIGYFHTLIGTGTFLVVFGTMMTSLGTQYWHFLLAQGFCVGLGAGTLFMPSVSSLPQYFSTKRGLAVGVAATGSSLGGVLYPIIFRKLEASIGLGWAVRVLAFLSLATGSISLSVMRLRHHPSLSRIGNSPSPNTSSNAAGTKKQTRTLLDLTAFKEAPYDFFCVAIFLGCVSFFIPIFYIQSYAQSTSSSGHSIPTSLTTYLLAILNASSIIGRLSSRFLDRHAGPVNMLMLTSILTGTLSLCWIAIPPSSEGGLVTFAVLYGIFSGGFISLPAVAVASLTTDMRRLGTRLGMNSAIGGFGSLCGTPIAGAILDGSGGWIGLKVFAGVSMLACRLPRRY</sequence>
<feature type="transmembrane region" description="Helical" evidence="3">
    <location>
        <begin position="74"/>
        <end position="97"/>
    </location>
</feature>
<evidence type="ECO:0000313" key="6">
    <source>
        <dbReference type="Proteomes" id="UP000070700"/>
    </source>
</evidence>
<dbReference type="OrthoDB" id="6509908at2759"/>
<name>A0A132BBX0_MOLSC</name>
<feature type="transmembrane region" description="Helical" evidence="3">
    <location>
        <begin position="365"/>
        <end position="382"/>
    </location>
</feature>
<reference evidence="5 6" key="1">
    <citation type="submission" date="2015-10" db="EMBL/GenBank/DDBJ databases">
        <title>Full genome of DAOMC 229536 Phialocephala scopiformis, a fungal endophyte of spruce producing the potent anti-insectan compound rugulosin.</title>
        <authorList>
            <consortium name="DOE Joint Genome Institute"/>
            <person name="Walker A.K."/>
            <person name="Frasz S.L."/>
            <person name="Seifert K.A."/>
            <person name="Miller J.D."/>
            <person name="Mondo S.J."/>
            <person name="Labutti K."/>
            <person name="Lipzen A."/>
            <person name="Dockter R."/>
            <person name="Kennedy M."/>
            <person name="Grigoriev I.V."/>
            <person name="Spatafora J.W."/>
        </authorList>
    </citation>
    <scope>NUCLEOTIDE SEQUENCE [LARGE SCALE GENOMIC DNA]</scope>
    <source>
        <strain evidence="5 6">CBS 120377</strain>
    </source>
</reference>
<feature type="transmembrane region" description="Helical" evidence="3">
    <location>
        <begin position="141"/>
        <end position="161"/>
    </location>
</feature>
<evidence type="ECO:0000256" key="2">
    <source>
        <dbReference type="ARBA" id="ARBA00006727"/>
    </source>
</evidence>
<feature type="transmembrane region" description="Helical" evidence="3">
    <location>
        <begin position="338"/>
        <end position="359"/>
    </location>
</feature>
<proteinExistence type="inferred from homology"/>
<evidence type="ECO:0000313" key="5">
    <source>
        <dbReference type="EMBL" id="KUJ09763.1"/>
    </source>
</evidence>
<dbReference type="Pfam" id="PF07690">
    <property type="entry name" value="MFS_1"/>
    <property type="match status" value="1"/>
</dbReference>
<dbReference type="AlphaFoldDB" id="A0A132BBX0"/>
<dbReference type="GO" id="GO:0022857">
    <property type="term" value="F:transmembrane transporter activity"/>
    <property type="evidence" value="ECO:0007669"/>
    <property type="project" value="InterPro"/>
</dbReference>
<accession>A0A132BBX0</accession>
<organism evidence="5 6">
    <name type="scientific">Mollisia scopiformis</name>
    <name type="common">Conifer needle endophyte fungus</name>
    <name type="synonym">Phialocephala scopiformis</name>
    <dbReference type="NCBI Taxonomy" id="149040"/>
    <lineage>
        <taxon>Eukaryota</taxon>
        <taxon>Fungi</taxon>
        <taxon>Dikarya</taxon>
        <taxon>Ascomycota</taxon>
        <taxon>Pezizomycotina</taxon>
        <taxon>Leotiomycetes</taxon>
        <taxon>Helotiales</taxon>
        <taxon>Mollisiaceae</taxon>
        <taxon>Mollisia</taxon>
    </lineage>
</organism>
<gene>
    <name evidence="5" type="ORF">LY89DRAFT_690174</name>
</gene>
<keyword evidence="6" id="KW-1185">Reference proteome</keyword>
<comment type="subcellular location">
    <subcellularLocation>
        <location evidence="1">Membrane</location>
        <topology evidence="1">Multi-pass membrane protein</topology>
    </subcellularLocation>
</comment>
<dbReference type="InterPro" id="IPR050327">
    <property type="entry name" value="Proton-linked_MCT"/>
</dbReference>
<dbReference type="InterPro" id="IPR036259">
    <property type="entry name" value="MFS_trans_sf"/>
</dbReference>
<dbReference type="PANTHER" id="PTHR11360">
    <property type="entry name" value="MONOCARBOXYLATE TRANSPORTER"/>
    <property type="match status" value="1"/>
</dbReference>
<feature type="transmembrane region" description="Helical" evidence="3">
    <location>
        <begin position="22"/>
        <end position="40"/>
    </location>
</feature>
<feature type="transmembrane region" description="Helical" evidence="3">
    <location>
        <begin position="47"/>
        <end position="68"/>
    </location>
</feature>
<evidence type="ECO:0000256" key="1">
    <source>
        <dbReference type="ARBA" id="ARBA00004141"/>
    </source>
</evidence>
<dbReference type="SUPFAM" id="SSF103473">
    <property type="entry name" value="MFS general substrate transporter"/>
    <property type="match status" value="1"/>
</dbReference>
<dbReference type="PANTHER" id="PTHR11360:SF234">
    <property type="entry name" value="MFS-TYPE TRANSPORTER DBAD-RELATED"/>
    <property type="match status" value="1"/>
</dbReference>
<feature type="transmembrane region" description="Helical" evidence="3">
    <location>
        <begin position="305"/>
        <end position="326"/>
    </location>
</feature>
<feature type="transmembrane region" description="Helical" evidence="3">
    <location>
        <begin position="109"/>
        <end position="129"/>
    </location>
</feature>
<dbReference type="EMBL" id="KQ947431">
    <property type="protein sequence ID" value="KUJ09763.1"/>
    <property type="molecule type" value="Genomic_DNA"/>
</dbReference>
<feature type="domain" description="Major facilitator superfamily (MFS) profile" evidence="4">
    <location>
        <begin position="1"/>
        <end position="385"/>
    </location>
</feature>
<protein>
    <submittedName>
        <fullName evidence="5">MFS general substrate transporter</fullName>
    </submittedName>
</protein>
<dbReference type="InParanoid" id="A0A132BBX0"/>
<comment type="similarity">
    <text evidence="2">Belongs to the major facilitator superfamily. Monocarboxylate porter (TC 2.A.1.13) family.</text>
</comment>
<keyword evidence="3" id="KW-0812">Transmembrane</keyword>
<keyword evidence="3" id="KW-1133">Transmembrane helix</keyword>
<feature type="transmembrane region" description="Helical" evidence="3">
    <location>
        <begin position="246"/>
        <end position="263"/>
    </location>
</feature>
<dbReference type="Proteomes" id="UP000070700">
    <property type="component" value="Unassembled WGS sequence"/>
</dbReference>
<dbReference type="PROSITE" id="PS50850">
    <property type="entry name" value="MFS"/>
    <property type="match status" value="1"/>
</dbReference>
<dbReference type="Gene3D" id="1.20.1250.20">
    <property type="entry name" value="MFS general substrate transporter like domains"/>
    <property type="match status" value="2"/>
</dbReference>
<dbReference type="InterPro" id="IPR011701">
    <property type="entry name" value="MFS"/>
</dbReference>
<dbReference type="GO" id="GO:0016020">
    <property type="term" value="C:membrane"/>
    <property type="evidence" value="ECO:0007669"/>
    <property type="project" value="UniProtKB-SubCell"/>
</dbReference>
<keyword evidence="3" id="KW-0472">Membrane</keyword>
<feature type="transmembrane region" description="Helical" evidence="3">
    <location>
        <begin position="275"/>
        <end position="293"/>
    </location>
</feature>